<protein>
    <submittedName>
        <fullName evidence="2">Phosphatidylinositol 4-phosphate 5-kinase 1-like</fullName>
    </submittedName>
</protein>
<evidence type="ECO:0000313" key="2">
    <source>
        <dbReference type="EMBL" id="KAJ6800640.1"/>
    </source>
</evidence>
<dbReference type="Proteomes" id="UP001140949">
    <property type="component" value="Unassembled WGS sequence"/>
</dbReference>
<feature type="region of interest" description="Disordered" evidence="1">
    <location>
        <begin position="1"/>
        <end position="23"/>
    </location>
</feature>
<name>A0AAX6E9L8_IRIPA</name>
<accession>A0AAX6E9L8</accession>
<comment type="caution">
    <text evidence="2">The sequence shown here is derived from an EMBL/GenBank/DDBJ whole genome shotgun (WGS) entry which is preliminary data.</text>
</comment>
<dbReference type="AlphaFoldDB" id="A0AAX6E9L8"/>
<evidence type="ECO:0000313" key="3">
    <source>
        <dbReference type="Proteomes" id="UP001140949"/>
    </source>
</evidence>
<reference evidence="2" key="1">
    <citation type="journal article" date="2023" name="GigaByte">
        <title>Genome assembly of the bearded iris, Iris pallida Lam.</title>
        <authorList>
            <person name="Bruccoleri R.E."/>
            <person name="Oakeley E.J."/>
            <person name="Faust A.M.E."/>
            <person name="Altorfer M."/>
            <person name="Dessus-Babus S."/>
            <person name="Burckhardt D."/>
            <person name="Oertli M."/>
            <person name="Naumann U."/>
            <person name="Petersen F."/>
            <person name="Wong J."/>
        </authorList>
    </citation>
    <scope>NUCLEOTIDE SEQUENCE</scope>
    <source>
        <strain evidence="2">GSM-AAB239-AS_SAM_17_03QT</strain>
    </source>
</reference>
<organism evidence="2 3">
    <name type="scientific">Iris pallida</name>
    <name type="common">Sweet iris</name>
    <dbReference type="NCBI Taxonomy" id="29817"/>
    <lineage>
        <taxon>Eukaryota</taxon>
        <taxon>Viridiplantae</taxon>
        <taxon>Streptophyta</taxon>
        <taxon>Embryophyta</taxon>
        <taxon>Tracheophyta</taxon>
        <taxon>Spermatophyta</taxon>
        <taxon>Magnoliopsida</taxon>
        <taxon>Liliopsida</taxon>
        <taxon>Asparagales</taxon>
        <taxon>Iridaceae</taxon>
        <taxon>Iridoideae</taxon>
        <taxon>Irideae</taxon>
        <taxon>Iris</taxon>
    </lineage>
</organism>
<keyword evidence="3" id="KW-1185">Reference proteome</keyword>
<reference evidence="2" key="2">
    <citation type="submission" date="2023-04" db="EMBL/GenBank/DDBJ databases">
        <authorList>
            <person name="Bruccoleri R.E."/>
            <person name="Oakeley E.J."/>
            <person name="Faust A.-M."/>
            <person name="Dessus-Babus S."/>
            <person name="Altorfer M."/>
            <person name="Burckhardt D."/>
            <person name="Oertli M."/>
            <person name="Naumann U."/>
            <person name="Petersen F."/>
            <person name="Wong J."/>
        </authorList>
    </citation>
    <scope>NUCLEOTIDE SEQUENCE</scope>
    <source>
        <strain evidence="2">GSM-AAB239-AS_SAM_17_03QT</strain>
        <tissue evidence="2">Leaf</tissue>
    </source>
</reference>
<gene>
    <name evidence="2" type="ORF">M6B38_200270</name>
</gene>
<sequence>MGGFFSHNPEEPRGKKIGQRRRTRCSSFFSHNPRVFYSFSLQREKILVIYSIRT</sequence>
<proteinExistence type="predicted"/>
<evidence type="ECO:0000256" key="1">
    <source>
        <dbReference type="SAM" id="MobiDB-lite"/>
    </source>
</evidence>
<dbReference type="EMBL" id="JANAVB010038617">
    <property type="protein sequence ID" value="KAJ6800640.1"/>
    <property type="molecule type" value="Genomic_DNA"/>
</dbReference>